<evidence type="ECO:0008006" key="2">
    <source>
        <dbReference type="Google" id="ProtNLM"/>
    </source>
</evidence>
<dbReference type="SUPFAM" id="SSF54637">
    <property type="entry name" value="Thioesterase/thiol ester dehydrase-isomerase"/>
    <property type="match status" value="1"/>
</dbReference>
<accession>A0A3B0XMV6</accession>
<dbReference type="InterPro" id="IPR029069">
    <property type="entry name" value="HotDog_dom_sf"/>
</dbReference>
<dbReference type="Pfam" id="PF14539">
    <property type="entry name" value="DUF4442"/>
    <property type="match status" value="1"/>
</dbReference>
<protein>
    <recommendedName>
        <fullName evidence="2">DUF4442 domain-containing protein</fullName>
    </recommendedName>
</protein>
<name>A0A3B0XMV6_9ZZZZ</name>
<evidence type="ECO:0000313" key="1">
    <source>
        <dbReference type="EMBL" id="VAW69628.1"/>
    </source>
</evidence>
<dbReference type="AlphaFoldDB" id="A0A3B0XMV6"/>
<reference evidence="1" key="1">
    <citation type="submission" date="2018-06" db="EMBL/GenBank/DDBJ databases">
        <authorList>
            <person name="Zhirakovskaya E."/>
        </authorList>
    </citation>
    <scope>NUCLEOTIDE SEQUENCE</scope>
</reference>
<dbReference type="CDD" id="cd03443">
    <property type="entry name" value="PaaI_thioesterase"/>
    <property type="match status" value="1"/>
</dbReference>
<proteinExistence type="predicted"/>
<dbReference type="InterPro" id="IPR027961">
    <property type="entry name" value="DUF4442"/>
</dbReference>
<dbReference type="EMBL" id="UOFJ01000450">
    <property type="protein sequence ID" value="VAW69628.1"/>
    <property type="molecule type" value="Genomic_DNA"/>
</dbReference>
<gene>
    <name evidence="1" type="ORF">MNBD_GAMMA10-1013</name>
</gene>
<sequence length="158" mass="18094">MKITDLYRYWRFLQNKPFGRWIFNRIIRFINPYTGALKANICALDKGFARIELRDRRGIRNHLNSIHAIALTNLAEYTSGLALITLFSENIRGIPVEIKIEFLKKARGVLIAECRTQLADLSIAQAVEHIVRAEIRDADNDLVARAEVSWKLSVIESG</sequence>
<dbReference type="Gene3D" id="3.10.129.10">
    <property type="entry name" value="Hotdog Thioesterase"/>
    <property type="match status" value="1"/>
</dbReference>
<organism evidence="1">
    <name type="scientific">hydrothermal vent metagenome</name>
    <dbReference type="NCBI Taxonomy" id="652676"/>
    <lineage>
        <taxon>unclassified sequences</taxon>
        <taxon>metagenomes</taxon>
        <taxon>ecological metagenomes</taxon>
    </lineage>
</organism>